<evidence type="ECO:0000256" key="2">
    <source>
        <dbReference type="ARBA" id="ARBA00022737"/>
    </source>
</evidence>
<dbReference type="InterPro" id="IPR001611">
    <property type="entry name" value="Leu-rich_rpt"/>
</dbReference>
<dbReference type="GO" id="GO:0005615">
    <property type="term" value="C:extracellular space"/>
    <property type="evidence" value="ECO:0007669"/>
    <property type="project" value="TreeGrafter"/>
</dbReference>
<keyword evidence="1" id="KW-0433">Leucine-rich repeat</keyword>
<keyword evidence="2" id="KW-0677">Repeat</keyword>
<dbReference type="SMART" id="SM00369">
    <property type="entry name" value="LRR_TYP"/>
    <property type="match status" value="3"/>
</dbReference>
<accession>A0A904A442</accession>
<dbReference type="PANTHER" id="PTHR45712">
    <property type="entry name" value="AGAP008170-PA"/>
    <property type="match status" value="1"/>
</dbReference>
<protein>
    <recommendedName>
        <fullName evidence="5">Leucine rich immune protein (Coil-less)</fullName>
    </recommendedName>
</protein>
<dbReference type="InterPro" id="IPR032675">
    <property type="entry name" value="LRR_dom_sf"/>
</dbReference>
<proteinExistence type="predicted"/>
<dbReference type="Proteomes" id="UP000076407">
    <property type="component" value="Unassembled WGS sequence"/>
</dbReference>
<dbReference type="InterPro" id="IPR003591">
    <property type="entry name" value="Leu-rich_rpt_typical-subtyp"/>
</dbReference>
<keyword evidence="4" id="KW-1185">Reference proteome</keyword>
<sequence>MGLLESSLLIKNSPLRSIQVSQSSQSIPLKLLVLEQSNLTEITFEANDTQLETLIISNSLLQDIPSTVAHLVAVEQIAVRHSPIQTVDLSRFGGLQRLESIDLSSNVIERLRYTLVSDEDFPSVKAFYMTENQLTVVNFNYFSRMKQLQSLSLCNNRIHRVDGWLDSSSLNYLDLSQNAISAFSCCSWNASGVVTLALDNNTLEQLPSCLEQAMSEVKYITLSHNALVDGGSVWSRLATIPTLQMLNLDANRLTSAILNSTFPSLIQLSLQHNRIKQLRIPYASHGLSVSVRCNLIDQFKAQDVSPNVTHLDMGCNPMDVLYDCNRYEWNQPNGDGKRECIKRVNTEMCEECFIQK</sequence>
<evidence type="ECO:0000256" key="1">
    <source>
        <dbReference type="ARBA" id="ARBA00022614"/>
    </source>
</evidence>
<reference evidence="3" key="1">
    <citation type="submission" date="2022-10" db="UniProtKB">
        <authorList>
            <consortium name="EnsemblMetazoa"/>
        </authorList>
    </citation>
    <scope>IDENTIFICATION</scope>
    <source>
        <strain evidence="3">SANGQUA</strain>
    </source>
</reference>
<name>A0A904A442_ANOQN</name>
<dbReference type="AlphaFoldDB" id="A0A904A442"/>
<evidence type="ECO:0000313" key="3">
    <source>
        <dbReference type="EnsemblMetazoa" id="AQUA017581-PA"/>
    </source>
</evidence>
<dbReference type="Pfam" id="PF13855">
    <property type="entry name" value="LRR_8"/>
    <property type="match status" value="1"/>
</dbReference>
<evidence type="ECO:0008006" key="5">
    <source>
        <dbReference type="Google" id="ProtNLM"/>
    </source>
</evidence>
<dbReference type="EnsemblMetazoa" id="AQUA017581-RA">
    <property type="protein sequence ID" value="AQUA017581-PA"/>
    <property type="gene ID" value="AQUA017581"/>
</dbReference>
<dbReference type="PANTHER" id="PTHR45712:SF22">
    <property type="entry name" value="INSULIN-LIKE GROWTH FACTOR-BINDING PROTEIN COMPLEX ACID LABILE SUBUNIT"/>
    <property type="match status" value="1"/>
</dbReference>
<evidence type="ECO:0000313" key="4">
    <source>
        <dbReference type="Proteomes" id="UP000076407"/>
    </source>
</evidence>
<dbReference type="SUPFAM" id="SSF52058">
    <property type="entry name" value="L domain-like"/>
    <property type="match status" value="1"/>
</dbReference>
<dbReference type="InterPro" id="IPR050333">
    <property type="entry name" value="SLRP"/>
</dbReference>
<organism evidence="3 4">
    <name type="scientific">Anopheles quadriannulatus</name>
    <name type="common">Mosquito</name>
    <dbReference type="NCBI Taxonomy" id="34691"/>
    <lineage>
        <taxon>Eukaryota</taxon>
        <taxon>Metazoa</taxon>
        <taxon>Ecdysozoa</taxon>
        <taxon>Arthropoda</taxon>
        <taxon>Hexapoda</taxon>
        <taxon>Insecta</taxon>
        <taxon>Pterygota</taxon>
        <taxon>Neoptera</taxon>
        <taxon>Endopterygota</taxon>
        <taxon>Diptera</taxon>
        <taxon>Nematocera</taxon>
        <taxon>Culicoidea</taxon>
        <taxon>Culicidae</taxon>
        <taxon>Anophelinae</taxon>
        <taxon>Anopheles</taxon>
    </lineage>
</organism>
<dbReference type="Gene3D" id="3.80.10.10">
    <property type="entry name" value="Ribonuclease Inhibitor"/>
    <property type="match status" value="2"/>
</dbReference>